<comment type="similarity">
    <text evidence="1">Belongs to the BlaI transcriptional regulatory family.</text>
</comment>
<accession>A0ABY7PY50</accession>
<dbReference type="InterPro" id="IPR036388">
    <property type="entry name" value="WH-like_DNA-bd_sf"/>
</dbReference>
<dbReference type="Pfam" id="PF03965">
    <property type="entry name" value="Penicillinase_R"/>
    <property type="match status" value="1"/>
</dbReference>
<evidence type="ECO:0000256" key="2">
    <source>
        <dbReference type="ARBA" id="ARBA00023015"/>
    </source>
</evidence>
<gene>
    <name evidence="6" type="ORF">O1G21_04045</name>
</gene>
<organism evidence="6 7">
    <name type="scientific">Kitasatospora cathayae</name>
    <dbReference type="NCBI Taxonomy" id="3004092"/>
    <lineage>
        <taxon>Bacteria</taxon>
        <taxon>Bacillati</taxon>
        <taxon>Actinomycetota</taxon>
        <taxon>Actinomycetes</taxon>
        <taxon>Kitasatosporales</taxon>
        <taxon>Streptomycetaceae</taxon>
        <taxon>Kitasatospora</taxon>
    </lineage>
</organism>
<dbReference type="InterPro" id="IPR005650">
    <property type="entry name" value="BlaI_family"/>
</dbReference>
<evidence type="ECO:0000256" key="4">
    <source>
        <dbReference type="ARBA" id="ARBA00023163"/>
    </source>
</evidence>
<evidence type="ECO:0000313" key="7">
    <source>
        <dbReference type="Proteomes" id="UP001212821"/>
    </source>
</evidence>
<dbReference type="EMBL" id="CP115450">
    <property type="protein sequence ID" value="WBP85102.1"/>
    <property type="molecule type" value="Genomic_DNA"/>
</dbReference>
<dbReference type="Gene3D" id="1.10.10.10">
    <property type="entry name" value="Winged helix-like DNA-binding domain superfamily/Winged helix DNA-binding domain"/>
    <property type="match status" value="1"/>
</dbReference>
<evidence type="ECO:0000256" key="3">
    <source>
        <dbReference type="ARBA" id="ARBA00023125"/>
    </source>
</evidence>
<name>A0ABY7PY50_9ACTN</name>
<feature type="compositionally biased region" description="Basic and acidic residues" evidence="5">
    <location>
        <begin position="114"/>
        <end position="123"/>
    </location>
</feature>
<dbReference type="SUPFAM" id="SSF46785">
    <property type="entry name" value="Winged helix' DNA-binding domain"/>
    <property type="match status" value="1"/>
</dbReference>
<evidence type="ECO:0000256" key="5">
    <source>
        <dbReference type="SAM" id="MobiDB-lite"/>
    </source>
</evidence>
<keyword evidence="3" id="KW-0238">DNA-binding</keyword>
<keyword evidence="4" id="KW-0804">Transcription</keyword>
<protein>
    <submittedName>
        <fullName evidence="6">BlaI/MecI/CopY family transcriptional regulator</fullName>
    </submittedName>
</protein>
<dbReference type="InterPro" id="IPR036390">
    <property type="entry name" value="WH_DNA-bd_sf"/>
</dbReference>
<sequence length="146" mass="15754">MRAAWWRHSGLFPSGCGGLQHADVHTFIREGVSLRAIARRLGPVCGTARLAYTTVVTGLIRMHDKGLLTRATRGRAFAHITLTDDSGLPPGSTAVLGILGDHRPDPHPAAARPRAAEGPRHGDVQPYPCHRSETSHPVIPRSRQSP</sequence>
<evidence type="ECO:0000256" key="1">
    <source>
        <dbReference type="ARBA" id="ARBA00011046"/>
    </source>
</evidence>
<dbReference type="RefSeq" id="WP_270140820.1">
    <property type="nucleotide sequence ID" value="NZ_CP115450.1"/>
</dbReference>
<evidence type="ECO:0000313" key="6">
    <source>
        <dbReference type="EMBL" id="WBP85102.1"/>
    </source>
</evidence>
<proteinExistence type="inferred from homology"/>
<dbReference type="Proteomes" id="UP001212821">
    <property type="component" value="Chromosome"/>
</dbReference>
<feature type="region of interest" description="Disordered" evidence="5">
    <location>
        <begin position="93"/>
        <end position="146"/>
    </location>
</feature>
<keyword evidence="7" id="KW-1185">Reference proteome</keyword>
<keyword evidence="2" id="KW-0805">Transcription regulation</keyword>
<reference evidence="7" key="1">
    <citation type="submission" date="2022-12" db="EMBL/GenBank/DDBJ databases">
        <authorList>
            <person name="Mo P."/>
        </authorList>
    </citation>
    <scope>NUCLEOTIDE SEQUENCE [LARGE SCALE GENOMIC DNA]</scope>
    <source>
        <strain evidence="7">HUAS 3-15</strain>
    </source>
</reference>